<dbReference type="Gramene" id="Psat03G0077800-T1">
    <property type="protein sequence ID" value="KAI5424718.1"/>
    <property type="gene ID" value="KIW84_030778"/>
</dbReference>
<comment type="similarity">
    <text evidence="1">Belongs to the protein kinase superfamily. ADCK protein kinase family.</text>
</comment>
<reference evidence="3 4" key="1">
    <citation type="journal article" date="2022" name="Nat. Genet.">
        <title>Improved pea reference genome and pan-genome highlight genomic features and evolutionary characteristics.</title>
        <authorList>
            <person name="Yang T."/>
            <person name="Liu R."/>
            <person name="Luo Y."/>
            <person name="Hu S."/>
            <person name="Wang D."/>
            <person name="Wang C."/>
            <person name="Pandey M.K."/>
            <person name="Ge S."/>
            <person name="Xu Q."/>
            <person name="Li N."/>
            <person name="Li G."/>
            <person name="Huang Y."/>
            <person name="Saxena R.K."/>
            <person name="Ji Y."/>
            <person name="Li M."/>
            <person name="Yan X."/>
            <person name="He Y."/>
            <person name="Liu Y."/>
            <person name="Wang X."/>
            <person name="Xiang C."/>
            <person name="Varshney R.K."/>
            <person name="Ding H."/>
            <person name="Gao S."/>
            <person name="Zong X."/>
        </authorList>
    </citation>
    <scope>NUCLEOTIDE SEQUENCE [LARGE SCALE GENOMIC DNA]</scope>
    <source>
        <strain evidence="3 4">cv. Zhongwan 6</strain>
    </source>
</reference>
<protein>
    <submittedName>
        <fullName evidence="3">Uncharacterized protein</fullName>
    </submittedName>
</protein>
<dbReference type="AlphaFoldDB" id="A0A9D5AWN9"/>
<dbReference type="PANTHER" id="PTHR10566:SF119">
    <property type="entry name" value="OS04G0640500 PROTEIN"/>
    <property type="match status" value="1"/>
</dbReference>
<evidence type="ECO:0000313" key="4">
    <source>
        <dbReference type="Proteomes" id="UP001058974"/>
    </source>
</evidence>
<proteinExistence type="inferred from homology"/>
<dbReference type="Proteomes" id="UP001058974">
    <property type="component" value="Chromosome 3"/>
</dbReference>
<organism evidence="3 4">
    <name type="scientific">Pisum sativum</name>
    <name type="common">Garden pea</name>
    <name type="synonym">Lathyrus oleraceus</name>
    <dbReference type="NCBI Taxonomy" id="3888"/>
    <lineage>
        <taxon>Eukaryota</taxon>
        <taxon>Viridiplantae</taxon>
        <taxon>Streptophyta</taxon>
        <taxon>Embryophyta</taxon>
        <taxon>Tracheophyta</taxon>
        <taxon>Spermatophyta</taxon>
        <taxon>Magnoliopsida</taxon>
        <taxon>eudicotyledons</taxon>
        <taxon>Gunneridae</taxon>
        <taxon>Pentapetalae</taxon>
        <taxon>rosids</taxon>
        <taxon>fabids</taxon>
        <taxon>Fabales</taxon>
        <taxon>Fabaceae</taxon>
        <taxon>Papilionoideae</taxon>
        <taxon>50 kb inversion clade</taxon>
        <taxon>NPAAA clade</taxon>
        <taxon>Hologalegina</taxon>
        <taxon>IRL clade</taxon>
        <taxon>Fabeae</taxon>
        <taxon>Lathyrus</taxon>
    </lineage>
</organism>
<accession>A0A9D5AWN9</accession>
<gene>
    <name evidence="3" type="ORF">KIW84_030778</name>
</gene>
<feature type="compositionally biased region" description="Low complexity" evidence="2">
    <location>
        <begin position="121"/>
        <end position="132"/>
    </location>
</feature>
<keyword evidence="4" id="KW-1185">Reference proteome</keyword>
<dbReference type="InterPro" id="IPR050154">
    <property type="entry name" value="UbiB_kinase"/>
</dbReference>
<name>A0A9D5AWN9_PEA</name>
<comment type="caution">
    <text evidence="3">The sequence shown here is derived from an EMBL/GenBank/DDBJ whole genome shotgun (WGS) entry which is preliminary data.</text>
</comment>
<sequence length="304" mass="34695">MVVWYTATPLAQVLPSDRCYLRTGTFLNGSLVYGYSPYSDATFGQVLPSDRCYLRTGTFLNGSLVYGYSPCSGATFGQVLPSDRCYLRTGTFLNGSLVYGYSPCSARVQAFIEDPKPRPGSRSTSTQRHQQSGEQTLSRREPTIYRTQPSTTDLLNQRRRIYNFHLFPRPPTTKPSSYQHDHRRNYVYRLELRRRRCSVTCTAVSIGSDSDDSFTEKSGYLFELSATEADSLADYNISKITAIYFRKPLVVARRLFQTRTAFGKWFGLRYLDARFDCSDDMFQVRSAELRKILVELGPAYIKIV</sequence>
<evidence type="ECO:0000256" key="2">
    <source>
        <dbReference type="SAM" id="MobiDB-lite"/>
    </source>
</evidence>
<evidence type="ECO:0000313" key="3">
    <source>
        <dbReference type="EMBL" id="KAI5424718.1"/>
    </source>
</evidence>
<dbReference type="EMBL" id="JAMSHJ010000003">
    <property type="protein sequence ID" value="KAI5424718.1"/>
    <property type="molecule type" value="Genomic_DNA"/>
</dbReference>
<feature type="region of interest" description="Disordered" evidence="2">
    <location>
        <begin position="113"/>
        <end position="150"/>
    </location>
</feature>
<evidence type="ECO:0000256" key="1">
    <source>
        <dbReference type="ARBA" id="ARBA00009670"/>
    </source>
</evidence>
<dbReference type="PANTHER" id="PTHR10566">
    <property type="entry name" value="CHAPERONE-ACTIVITY OF BC1 COMPLEX CABC1 -RELATED"/>
    <property type="match status" value="1"/>
</dbReference>